<dbReference type="InterPro" id="IPR033336">
    <property type="entry name" value="SAXO1/2"/>
</dbReference>
<dbReference type="PANTHER" id="PTHR31516:SF16">
    <property type="entry name" value="TITIN"/>
    <property type="match status" value="1"/>
</dbReference>
<organism evidence="3 4">
    <name type="scientific">Anopheles albimanus</name>
    <name type="common">New world malaria mosquito</name>
    <dbReference type="NCBI Taxonomy" id="7167"/>
    <lineage>
        <taxon>Eukaryota</taxon>
        <taxon>Metazoa</taxon>
        <taxon>Ecdysozoa</taxon>
        <taxon>Arthropoda</taxon>
        <taxon>Hexapoda</taxon>
        <taxon>Insecta</taxon>
        <taxon>Pterygota</taxon>
        <taxon>Neoptera</taxon>
        <taxon>Endopterygota</taxon>
        <taxon>Diptera</taxon>
        <taxon>Nematocera</taxon>
        <taxon>Culicoidea</taxon>
        <taxon>Culicidae</taxon>
        <taxon>Anophelinae</taxon>
        <taxon>Anopheles</taxon>
    </lineage>
</organism>
<feature type="region of interest" description="Disordered" evidence="2">
    <location>
        <begin position="142"/>
        <end position="184"/>
    </location>
</feature>
<protein>
    <submittedName>
        <fullName evidence="3">Uncharacterized protein</fullName>
    </submittedName>
</protein>
<reference evidence="3" key="2">
    <citation type="submission" date="2022-08" db="UniProtKB">
        <authorList>
            <consortium name="EnsemblMetazoa"/>
        </authorList>
    </citation>
    <scope>IDENTIFICATION</scope>
    <source>
        <strain evidence="3">STECLA/ALBI9_A</strain>
    </source>
</reference>
<dbReference type="STRING" id="7167.A0A182F5Y3"/>
<sequence>MKSSSSSVMKSSKMESSSTAASTTTSGQQQHHHRKNTFASTENVNNAILCRPAQGPVATTTGIALHATNGSASSLSVSGYNQRKSISNLNDSAMYATTNRTSYSSLHRRGKESTEARMQNYVKTVESDTIVGRTVRGQACPPPSLAGLGLGSSTIGSTSHGMKGSSNTSTSVTTSSSTAASNQKTLRDYHTAMNVSRSSTKANASSISFGDDKFHGSSSYKVQYIQQHEGRCPAAVHDNLKLSKVTKQHTYYVRDQK</sequence>
<feature type="compositionally biased region" description="Low complexity" evidence="2">
    <location>
        <begin position="1"/>
        <end position="26"/>
    </location>
</feature>
<comment type="similarity">
    <text evidence="1">Belongs to the FAM154 family.</text>
</comment>
<proteinExistence type="inferred from homology"/>
<reference evidence="3 4" key="1">
    <citation type="journal article" date="2017" name="G3 (Bethesda)">
        <title>The Physical Genome Mapping of Anopheles albimanus Corrected Scaffold Misassemblies and Identified Interarm Rearrangements in Genus Anopheles.</title>
        <authorList>
            <person name="Artemov G.N."/>
            <person name="Peery A.N."/>
            <person name="Jiang X."/>
            <person name="Tu Z."/>
            <person name="Stegniy V.N."/>
            <person name="Sharakhova M.V."/>
            <person name="Sharakhov I.V."/>
        </authorList>
    </citation>
    <scope>NUCLEOTIDE SEQUENCE [LARGE SCALE GENOMIC DNA]</scope>
    <source>
        <strain evidence="3 4">ALBI9_A</strain>
    </source>
</reference>
<evidence type="ECO:0000313" key="3">
    <source>
        <dbReference type="EnsemblMetazoa" id="AALB001882-PA"/>
    </source>
</evidence>
<evidence type="ECO:0000256" key="1">
    <source>
        <dbReference type="ARBA" id="ARBA00008738"/>
    </source>
</evidence>
<dbReference type="VEuPathDB" id="VectorBase:AALB001882"/>
<feature type="region of interest" description="Disordered" evidence="2">
    <location>
        <begin position="1"/>
        <end position="37"/>
    </location>
</feature>
<dbReference type="GO" id="GO:0036126">
    <property type="term" value="C:sperm flagellum"/>
    <property type="evidence" value="ECO:0007669"/>
    <property type="project" value="TreeGrafter"/>
</dbReference>
<evidence type="ECO:0000313" key="4">
    <source>
        <dbReference type="Proteomes" id="UP000069272"/>
    </source>
</evidence>
<dbReference type="GO" id="GO:0005879">
    <property type="term" value="C:axonemal microtubule"/>
    <property type="evidence" value="ECO:0007669"/>
    <property type="project" value="TreeGrafter"/>
</dbReference>
<dbReference type="GO" id="GO:0036064">
    <property type="term" value="C:ciliary basal body"/>
    <property type="evidence" value="ECO:0007669"/>
    <property type="project" value="TreeGrafter"/>
</dbReference>
<accession>A0A182F5Y3</accession>
<dbReference type="PANTHER" id="PTHR31516">
    <property type="entry name" value="STABILIZER OF AXONEMAL MICROTUBULES 2"/>
    <property type="match status" value="1"/>
</dbReference>
<keyword evidence="4" id="KW-1185">Reference proteome</keyword>
<feature type="compositionally biased region" description="Low complexity" evidence="2">
    <location>
        <begin position="165"/>
        <end position="182"/>
    </location>
</feature>
<dbReference type="Proteomes" id="UP000069272">
    <property type="component" value="Chromosome 2L"/>
</dbReference>
<dbReference type="AlphaFoldDB" id="A0A182F5Y3"/>
<dbReference type="EnsemblMetazoa" id="AALB001882-RA">
    <property type="protein sequence ID" value="AALB001882-PA"/>
    <property type="gene ID" value="AALB001882"/>
</dbReference>
<name>A0A182F5Y3_ANOAL</name>
<dbReference type="GO" id="GO:0005814">
    <property type="term" value="C:centriole"/>
    <property type="evidence" value="ECO:0007669"/>
    <property type="project" value="TreeGrafter"/>
</dbReference>
<evidence type="ECO:0000256" key="2">
    <source>
        <dbReference type="SAM" id="MobiDB-lite"/>
    </source>
</evidence>
<dbReference type="VEuPathDB" id="VectorBase:AALB20_029593"/>
<dbReference type="GO" id="GO:0008017">
    <property type="term" value="F:microtubule binding"/>
    <property type="evidence" value="ECO:0007669"/>
    <property type="project" value="InterPro"/>
</dbReference>